<dbReference type="InterPro" id="IPR035940">
    <property type="entry name" value="CAP_sf"/>
</dbReference>
<dbReference type="Proteomes" id="UP000198287">
    <property type="component" value="Unassembled WGS sequence"/>
</dbReference>
<dbReference type="SUPFAM" id="SSF55797">
    <property type="entry name" value="PR-1-like"/>
    <property type="match status" value="1"/>
</dbReference>
<feature type="chain" id="PRO_5012195102" evidence="1">
    <location>
        <begin position="20"/>
        <end position="197"/>
    </location>
</feature>
<dbReference type="PANTHER" id="PTHR10334">
    <property type="entry name" value="CYSTEINE-RICH SECRETORY PROTEIN-RELATED"/>
    <property type="match status" value="1"/>
</dbReference>
<name>A0A226DUR4_FOLCA</name>
<comment type="caution">
    <text evidence="3">The sequence shown here is derived from an EMBL/GenBank/DDBJ whole genome shotgun (WGS) entry which is preliminary data.</text>
</comment>
<accession>A0A226DUR4</accession>
<dbReference type="Gene3D" id="3.40.33.10">
    <property type="entry name" value="CAP"/>
    <property type="match status" value="1"/>
</dbReference>
<evidence type="ECO:0000256" key="1">
    <source>
        <dbReference type="SAM" id="SignalP"/>
    </source>
</evidence>
<dbReference type="Pfam" id="PF00188">
    <property type="entry name" value="CAP"/>
    <property type="match status" value="1"/>
</dbReference>
<dbReference type="OrthoDB" id="337038at2759"/>
<dbReference type="AlphaFoldDB" id="A0A226DUR4"/>
<feature type="signal peptide" evidence="1">
    <location>
        <begin position="1"/>
        <end position="19"/>
    </location>
</feature>
<gene>
    <name evidence="3" type="ORF">Fcan01_16783</name>
</gene>
<dbReference type="EMBL" id="LNIX01000011">
    <property type="protein sequence ID" value="OXA48983.1"/>
    <property type="molecule type" value="Genomic_DNA"/>
</dbReference>
<dbReference type="SMART" id="SM00198">
    <property type="entry name" value="SCP"/>
    <property type="match status" value="1"/>
</dbReference>
<sequence>MSSTLLSFALLALIGCSCSTTPFILEACSGAKPGIPADIVAQRGAALFYGNEYRRRHGAQPLTVDPALETEAQKQAEYMALTGTFLHGAYSADNLARIPCDSEIKQRFPTEPTIPGAVFRWTFELPFRCKNLAVNQSVLVGDSIASFSRMVWKATEQVGFGASVTADGYIIVVAKYFPPAGKGPDVTVRNVHCEIVE</sequence>
<evidence type="ECO:0000313" key="3">
    <source>
        <dbReference type="EMBL" id="OXA48983.1"/>
    </source>
</evidence>
<keyword evidence="1" id="KW-0732">Signal</keyword>
<feature type="domain" description="SCP" evidence="2">
    <location>
        <begin position="41"/>
        <end position="181"/>
    </location>
</feature>
<evidence type="ECO:0000313" key="4">
    <source>
        <dbReference type="Proteomes" id="UP000198287"/>
    </source>
</evidence>
<reference evidence="3 4" key="1">
    <citation type="submission" date="2015-12" db="EMBL/GenBank/DDBJ databases">
        <title>The genome of Folsomia candida.</title>
        <authorList>
            <person name="Faddeeva A."/>
            <person name="Derks M.F."/>
            <person name="Anvar Y."/>
            <person name="Smit S."/>
            <person name="Van Straalen N."/>
            <person name="Roelofs D."/>
        </authorList>
    </citation>
    <scope>NUCLEOTIDE SEQUENCE [LARGE SCALE GENOMIC DNA]</scope>
    <source>
        <strain evidence="3 4">VU population</strain>
        <tissue evidence="3">Whole body</tissue>
    </source>
</reference>
<evidence type="ECO:0000259" key="2">
    <source>
        <dbReference type="SMART" id="SM00198"/>
    </source>
</evidence>
<organism evidence="3 4">
    <name type="scientific">Folsomia candida</name>
    <name type="common">Springtail</name>
    <dbReference type="NCBI Taxonomy" id="158441"/>
    <lineage>
        <taxon>Eukaryota</taxon>
        <taxon>Metazoa</taxon>
        <taxon>Ecdysozoa</taxon>
        <taxon>Arthropoda</taxon>
        <taxon>Hexapoda</taxon>
        <taxon>Collembola</taxon>
        <taxon>Entomobryomorpha</taxon>
        <taxon>Isotomoidea</taxon>
        <taxon>Isotomidae</taxon>
        <taxon>Proisotominae</taxon>
        <taxon>Folsomia</taxon>
    </lineage>
</organism>
<keyword evidence="4" id="KW-1185">Reference proteome</keyword>
<protein>
    <submittedName>
        <fullName evidence="3">Golgi-associated plant pathogenesis-related protein 1</fullName>
    </submittedName>
</protein>
<proteinExistence type="predicted"/>
<dbReference type="InterPro" id="IPR014044">
    <property type="entry name" value="CAP_dom"/>
</dbReference>
<dbReference type="InterPro" id="IPR001283">
    <property type="entry name" value="CRISP-related"/>
</dbReference>